<organism evidence="16 17">
    <name type="scientific">Alteromonas pelagimontana</name>
    <dbReference type="NCBI Taxonomy" id="1858656"/>
    <lineage>
        <taxon>Bacteria</taxon>
        <taxon>Pseudomonadati</taxon>
        <taxon>Pseudomonadota</taxon>
        <taxon>Gammaproteobacteria</taxon>
        <taxon>Alteromonadales</taxon>
        <taxon>Alteromonadaceae</taxon>
        <taxon>Alteromonas/Salinimonas group</taxon>
        <taxon>Alteromonas</taxon>
    </lineage>
</organism>
<keyword evidence="7 13" id="KW-0460">Magnesium</keyword>
<evidence type="ECO:0000256" key="2">
    <source>
        <dbReference type="ARBA" id="ARBA00007482"/>
    </source>
</evidence>
<evidence type="ECO:0000256" key="11">
    <source>
        <dbReference type="ARBA" id="ARBA00033056"/>
    </source>
</evidence>
<dbReference type="GO" id="GO:0006753">
    <property type="term" value="P:nucleoside phosphate metabolic process"/>
    <property type="evidence" value="ECO:0007669"/>
    <property type="project" value="TreeGrafter"/>
</dbReference>
<gene>
    <name evidence="16" type="primary">nudF</name>
    <name evidence="16" type="ORF">CA267_006120</name>
</gene>
<evidence type="ECO:0000256" key="7">
    <source>
        <dbReference type="ARBA" id="ARBA00022842"/>
    </source>
</evidence>
<name>A0A6M4MBH7_9ALTE</name>
<dbReference type="InterPro" id="IPR000086">
    <property type="entry name" value="NUDIX_hydrolase_dom"/>
</dbReference>
<comment type="catalytic activity">
    <reaction evidence="12">
        <text>ADP-D-ribose + H2O = D-ribose 5-phosphate + AMP + 2 H(+)</text>
        <dbReference type="Rhea" id="RHEA:10412"/>
        <dbReference type="ChEBI" id="CHEBI:15377"/>
        <dbReference type="ChEBI" id="CHEBI:15378"/>
        <dbReference type="ChEBI" id="CHEBI:57967"/>
        <dbReference type="ChEBI" id="CHEBI:78346"/>
        <dbReference type="ChEBI" id="CHEBI:456215"/>
        <dbReference type="EC" id="3.6.1.13"/>
    </reaction>
</comment>
<evidence type="ECO:0000256" key="12">
    <source>
        <dbReference type="ARBA" id="ARBA00049546"/>
    </source>
</evidence>
<evidence type="ECO:0000256" key="4">
    <source>
        <dbReference type="ARBA" id="ARBA00013297"/>
    </source>
</evidence>
<dbReference type="PROSITE" id="PS00893">
    <property type="entry name" value="NUDIX_BOX"/>
    <property type="match status" value="1"/>
</dbReference>
<evidence type="ECO:0000256" key="10">
    <source>
        <dbReference type="ARBA" id="ARBA00030308"/>
    </source>
</evidence>
<dbReference type="GO" id="GO:0019693">
    <property type="term" value="P:ribose phosphate metabolic process"/>
    <property type="evidence" value="ECO:0007669"/>
    <property type="project" value="TreeGrafter"/>
</dbReference>
<dbReference type="Proteomes" id="UP000219285">
    <property type="component" value="Chromosome"/>
</dbReference>
<evidence type="ECO:0000256" key="13">
    <source>
        <dbReference type="PIRSR" id="PIRSR604385-2"/>
    </source>
</evidence>
<sequence length="209" mass="23634">MNKKIQMFTSNDVEIESTTPLYNGFFKMVKYDFRHKLFGGGWSEKISREVFERGHAVAVLPYDPITGEFVLIEQFRIGALATSDTPWLFEVIAGIIEKGEVKEAVCHREAQEESGIELAHLTKALSYLASPGGTTERIHIYVAATDATKASGIHGLHEEAEDIRVHRVTEKDAREWLENGGIDNAATIIALQWFFMHKQTLLENWQVKN</sequence>
<evidence type="ECO:0000256" key="6">
    <source>
        <dbReference type="ARBA" id="ARBA00022801"/>
    </source>
</evidence>
<keyword evidence="17" id="KW-1185">Reference proteome</keyword>
<protein>
    <recommendedName>
        <fullName evidence="4">ADP-ribose pyrophosphatase</fullName>
        <ecNumber evidence="3">3.6.1.13</ecNumber>
    </recommendedName>
    <alternativeName>
        <fullName evidence="9">ADP-ribose diphosphatase</fullName>
    </alternativeName>
    <alternativeName>
        <fullName evidence="11">ADP-ribose phosphohydrolase</fullName>
    </alternativeName>
    <alternativeName>
        <fullName evidence="10">Adenosine diphosphoribose pyrophosphatase</fullName>
    </alternativeName>
</protein>
<dbReference type="GO" id="GO:0005829">
    <property type="term" value="C:cytosol"/>
    <property type="evidence" value="ECO:0007669"/>
    <property type="project" value="TreeGrafter"/>
</dbReference>
<dbReference type="KEGG" id="apel:CA267_006120"/>
<dbReference type="AlphaFoldDB" id="A0A6M4MBH7"/>
<evidence type="ECO:0000256" key="1">
    <source>
        <dbReference type="ARBA" id="ARBA00001946"/>
    </source>
</evidence>
<feature type="binding site" evidence="13">
    <location>
        <position position="109"/>
    </location>
    <ligand>
        <name>Mg(2+)</name>
        <dbReference type="ChEBI" id="CHEBI:18420"/>
        <label>1</label>
    </ligand>
</feature>
<dbReference type="EC" id="3.6.1.13" evidence="3"/>
<dbReference type="InterPro" id="IPR020084">
    <property type="entry name" value="NUDIX_hydrolase_CS"/>
</dbReference>
<keyword evidence="6 16" id="KW-0378">Hydrolase</keyword>
<dbReference type="EMBL" id="CP052766">
    <property type="protein sequence ID" value="QJR80379.1"/>
    <property type="molecule type" value="Genomic_DNA"/>
</dbReference>
<dbReference type="GO" id="GO:0047631">
    <property type="term" value="F:ADP-ribose diphosphatase activity"/>
    <property type="evidence" value="ECO:0007669"/>
    <property type="project" value="UniProtKB-EC"/>
</dbReference>
<dbReference type="InterPro" id="IPR004385">
    <property type="entry name" value="NDP_pyrophosphatase"/>
</dbReference>
<feature type="binding site" evidence="13">
    <location>
        <position position="113"/>
    </location>
    <ligand>
        <name>Mg(2+)</name>
        <dbReference type="ChEBI" id="CHEBI:18420"/>
        <label>1</label>
    </ligand>
</feature>
<dbReference type="PROSITE" id="PS51462">
    <property type="entry name" value="NUDIX"/>
    <property type="match status" value="1"/>
</dbReference>
<feature type="domain" description="Nudix hydrolase" evidence="15">
    <location>
        <begin position="52"/>
        <end position="190"/>
    </location>
</feature>
<reference evidence="16 17" key="2">
    <citation type="submission" date="2020-04" db="EMBL/GenBank/DDBJ databases">
        <title>Complete genome sequence of Alteromonas pelagimontana 5.12T.</title>
        <authorList>
            <person name="Sinha R.K."/>
            <person name="Krishnan K.P."/>
            <person name="Kurian J.P."/>
        </authorList>
    </citation>
    <scope>NUCLEOTIDE SEQUENCE [LARGE SCALE GENOMIC DNA]</scope>
    <source>
        <strain evidence="16 17">5.12</strain>
    </source>
</reference>
<feature type="binding site" evidence="13">
    <location>
        <position position="93"/>
    </location>
    <ligand>
        <name>Mg(2+)</name>
        <dbReference type="ChEBI" id="CHEBI:18420"/>
        <label>1</label>
    </ligand>
</feature>
<dbReference type="GO" id="GO:0046872">
    <property type="term" value="F:metal ion binding"/>
    <property type="evidence" value="ECO:0007669"/>
    <property type="project" value="UniProtKB-KW"/>
</dbReference>
<comment type="cofactor">
    <cofactor evidence="1 13">
        <name>Mg(2+)</name>
        <dbReference type="ChEBI" id="CHEBI:18420"/>
    </cofactor>
</comment>
<comment type="similarity">
    <text evidence="2">Belongs to the Nudix hydrolase family. NudF subfamily.</text>
</comment>
<evidence type="ECO:0000256" key="5">
    <source>
        <dbReference type="ARBA" id="ARBA00022723"/>
    </source>
</evidence>
<evidence type="ECO:0000259" key="15">
    <source>
        <dbReference type="PROSITE" id="PS51462"/>
    </source>
</evidence>
<dbReference type="GO" id="GO:0019144">
    <property type="term" value="F:ADP-sugar diphosphatase activity"/>
    <property type="evidence" value="ECO:0007669"/>
    <property type="project" value="TreeGrafter"/>
</dbReference>
<evidence type="ECO:0000256" key="14">
    <source>
        <dbReference type="PIRSR" id="PIRSR604385-3"/>
    </source>
</evidence>
<keyword evidence="5 13" id="KW-0479">Metal-binding</keyword>
<dbReference type="RefSeq" id="WP_075608307.1">
    <property type="nucleotide sequence ID" value="NZ_CP052766.1"/>
</dbReference>
<reference evidence="17" key="1">
    <citation type="submission" date="2014-12" db="EMBL/GenBank/DDBJ databases">
        <title>Complete genome sequence of a multi-drug resistant Klebsiella pneumoniae.</title>
        <authorList>
            <person name="Hua X."/>
            <person name="Chen Q."/>
            <person name="Li X."/>
            <person name="Feng Y."/>
            <person name="Ruan Z."/>
            <person name="Yu Y."/>
        </authorList>
    </citation>
    <scope>NUCLEOTIDE SEQUENCE [LARGE SCALE GENOMIC DNA]</scope>
    <source>
        <strain evidence="17">5.12</strain>
    </source>
</reference>
<evidence type="ECO:0000313" key="17">
    <source>
        <dbReference type="Proteomes" id="UP000219285"/>
    </source>
</evidence>
<dbReference type="OrthoDB" id="5292471at2"/>
<dbReference type="Gene3D" id="3.90.79.10">
    <property type="entry name" value="Nucleoside Triphosphate Pyrophosphohydrolase"/>
    <property type="match status" value="1"/>
</dbReference>
<dbReference type="CDD" id="cd24155">
    <property type="entry name" value="NUDIX_ADPRase"/>
    <property type="match status" value="1"/>
</dbReference>
<proteinExistence type="inferred from homology"/>
<dbReference type="InterPro" id="IPR015797">
    <property type="entry name" value="NUDIX_hydrolase-like_dom_sf"/>
</dbReference>
<evidence type="ECO:0000256" key="9">
    <source>
        <dbReference type="ARBA" id="ARBA00030162"/>
    </source>
</evidence>
<dbReference type="PANTHER" id="PTHR11839:SF5">
    <property type="entry name" value="ADP-RIBOSE PYROPHOSPHATASE"/>
    <property type="match status" value="1"/>
</dbReference>
<dbReference type="PANTHER" id="PTHR11839">
    <property type="entry name" value="UDP/ADP-SUGAR PYROPHOSPHATASE"/>
    <property type="match status" value="1"/>
</dbReference>
<comment type="function">
    <text evidence="8">Acts on ADP-mannose and ADP-glucose as well as ADP-ribose. Prevents glycogen biosynthesis. The reaction catalyzed by this enzyme is a limiting step of the gluconeogenic process.</text>
</comment>
<dbReference type="SUPFAM" id="SSF55811">
    <property type="entry name" value="Nudix"/>
    <property type="match status" value="1"/>
</dbReference>
<evidence type="ECO:0000256" key="8">
    <source>
        <dbReference type="ARBA" id="ARBA00025164"/>
    </source>
</evidence>
<feature type="binding site" evidence="13">
    <location>
        <position position="161"/>
    </location>
    <ligand>
        <name>Mg(2+)</name>
        <dbReference type="ChEBI" id="CHEBI:18420"/>
        <label>1</label>
    </ligand>
</feature>
<feature type="short sequence motif" description="Nudix box" evidence="14">
    <location>
        <begin position="94"/>
        <end position="116"/>
    </location>
</feature>
<dbReference type="NCBIfam" id="TIGR00052">
    <property type="entry name" value="nudix-type nucleoside diphosphatase, YffH/AdpP family"/>
    <property type="match status" value="1"/>
</dbReference>
<dbReference type="NCBIfam" id="NF008003">
    <property type="entry name" value="PRK10729.1"/>
    <property type="match status" value="1"/>
</dbReference>
<evidence type="ECO:0000313" key="16">
    <source>
        <dbReference type="EMBL" id="QJR80379.1"/>
    </source>
</evidence>
<accession>A0A6M4MBH7</accession>
<dbReference type="Pfam" id="PF00293">
    <property type="entry name" value="NUDIX"/>
    <property type="match status" value="1"/>
</dbReference>
<evidence type="ECO:0000256" key="3">
    <source>
        <dbReference type="ARBA" id="ARBA00012453"/>
    </source>
</evidence>